<evidence type="ECO:0000313" key="2">
    <source>
        <dbReference type="EMBL" id="TQL59427.1"/>
    </source>
</evidence>
<dbReference type="OrthoDB" id="5182178at2"/>
<gene>
    <name evidence="2" type="ORF">FB474_0781</name>
</gene>
<dbReference type="RefSeq" id="WP_141787449.1">
    <property type="nucleotide sequence ID" value="NZ_BAAAKX010000013.1"/>
</dbReference>
<dbReference type="InterPro" id="IPR031571">
    <property type="entry name" value="RcpC_dom"/>
</dbReference>
<dbReference type="Proteomes" id="UP000319514">
    <property type="component" value="Unassembled WGS sequence"/>
</dbReference>
<proteinExistence type="predicted"/>
<keyword evidence="3" id="KW-1185">Reference proteome</keyword>
<dbReference type="Pfam" id="PF16976">
    <property type="entry name" value="RcpC"/>
    <property type="match status" value="1"/>
</dbReference>
<evidence type="ECO:0000313" key="3">
    <source>
        <dbReference type="Proteomes" id="UP000319514"/>
    </source>
</evidence>
<dbReference type="AlphaFoldDB" id="A0A542ZGF6"/>
<evidence type="ECO:0000259" key="1">
    <source>
        <dbReference type="Pfam" id="PF16976"/>
    </source>
</evidence>
<comment type="caution">
    <text evidence="2">The sequence shown here is derived from an EMBL/GenBank/DDBJ whole genome shotgun (WGS) entry which is preliminary data.</text>
</comment>
<dbReference type="EMBL" id="VFOQ01000001">
    <property type="protein sequence ID" value="TQL59427.1"/>
    <property type="molecule type" value="Genomic_DNA"/>
</dbReference>
<name>A0A542ZGF6_9MICO</name>
<feature type="domain" description="Flp pilus assembly protein RcpC/CpaB" evidence="1">
    <location>
        <begin position="115"/>
        <end position="228"/>
    </location>
</feature>
<reference evidence="2 3" key="1">
    <citation type="submission" date="2019-06" db="EMBL/GenBank/DDBJ databases">
        <title>Sequencing the genomes of 1000 actinobacteria strains.</title>
        <authorList>
            <person name="Klenk H.-P."/>
        </authorList>
    </citation>
    <scope>NUCLEOTIDE SEQUENCE [LARGE SCALE GENOMIC DNA]</scope>
    <source>
        <strain evidence="2 3">DSM 18082</strain>
    </source>
</reference>
<sequence length="248" mass="24995">MGRRVLAVLAAVVVALVGVVAVLLYAKGADSRAVAGQKPVDVYVAQQVVPAGTTAGDAVANGLMARTQVAAKAVPAGALTAVDDKTSKLLALNDIAPGELVLSSRFGTTPLGQKALQVPDGQVAVAVQLSDPARVGTFVTPGSHIVIYDTYGSSGGNGSAKQTQVLLDDVLVIAMGSSSLTPVQGQSQQTQAQQSGTPTALVTVALAPDTAVKLVHGIQTGELYLGLRGTDAKVQGTKAVTDTTLFAK</sequence>
<accession>A0A542ZGF6</accession>
<organism evidence="2 3">
    <name type="scientific">Oryzihumus leptocrescens</name>
    <dbReference type="NCBI Taxonomy" id="297536"/>
    <lineage>
        <taxon>Bacteria</taxon>
        <taxon>Bacillati</taxon>
        <taxon>Actinomycetota</taxon>
        <taxon>Actinomycetes</taxon>
        <taxon>Micrococcales</taxon>
        <taxon>Intrasporangiaceae</taxon>
        <taxon>Oryzihumus</taxon>
    </lineage>
</organism>
<protein>
    <submittedName>
        <fullName evidence="2">Pilus assembly protein CpaB</fullName>
    </submittedName>
</protein>